<organism evidence="1">
    <name type="scientific">bioreactor metagenome</name>
    <dbReference type="NCBI Taxonomy" id="1076179"/>
    <lineage>
        <taxon>unclassified sequences</taxon>
        <taxon>metagenomes</taxon>
        <taxon>ecological metagenomes</taxon>
    </lineage>
</organism>
<name>A0A645H712_9ZZZZ</name>
<proteinExistence type="predicted"/>
<dbReference type="PANTHER" id="PTHR45661">
    <property type="entry name" value="SURFACE ANTIGEN"/>
    <property type="match status" value="1"/>
</dbReference>
<accession>A0A645H712</accession>
<sequence length="177" mass="19383">MGKSAFKGCTNLTSLVILDGVTSIGYSAFSDFTTLTDIRIPSSVASIEWYAFSGCTNVQAFYFEGDSPSIKGQFSQGVVNYLPWTTGWKQMAGGRRTALWQPRLQSFSAGVAAKTNHFGFNIQWAAGAEARVDACVDLANPDWKPVATNTVGSDGLAYFTDPDSTNYPTRFYRVRWP</sequence>
<dbReference type="Gene3D" id="3.80.10.10">
    <property type="entry name" value="Ribonuclease Inhibitor"/>
    <property type="match status" value="1"/>
</dbReference>
<dbReference type="AlphaFoldDB" id="A0A645H712"/>
<dbReference type="InterPro" id="IPR032675">
    <property type="entry name" value="LRR_dom_sf"/>
</dbReference>
<gene>
    <name evidence="1" type="ORF">SDC9_179540</name>
</gene>
<dbReference type="PANTHER" id="PTHR45661:SF3">
    <property type="entry name" value="IG-LIKE DOMAIN-CONTAINING PROTEIN"/>
    <property type="match status" value="1"/>
</dbReference>
<reference evidence="1" key="1">
    <citation type="submission" date="2019-08" db="EMBL/GenBank/DDBJ databases">
        <authorList>
            <person name="Kucharzyk K."/>
            <person name="Murdoch R.W."/>
            <person name="Higgins S."/>
            <person name="Loffler F."/>
        </authorList>
    </citation>
    <scope>NUCLEOTIDE SEQUENCE</scope>
</reference>
<dbReference type="Pfam" id="PF13306">
    <property type="entry name" value="LRR_5"/>
    <property type="match status" value="1"/>
</dbReference>
<protein>
    <recommendedName>
        <fullName evidence="2">Leucine-rich repeat domain-containing protein</fullName>
    </recommendedName>
</protein>
<evidence type="ECO:0008006" key="2">
    <source>
        <dbReference type="Google" id="ProtNLM"/>
    </source>
</evidence>
<evidence type="ECO:0000313" key="1">
    <source>
        <dbReference type="EMBL" id="MPN32064.1"/>
    </source>
</evidence>
<comment type="caution">
    <text evidence="1">The sequence shown here is derived from an EMBL/GenBank/DDBJ whole genome shotgun (WGS) entry which is preliminary data.</text>
</comment>
<dbReference type="InterPro" id="IPR053139">
    <property type="entry name" value="Surface_bspA-like"/>
</dbReference>
<dbReference type="InterPro" id="IPR026906">
    <property type="entry name" value="LRR_5"/>
</dbReference>
<dbReference type="SUPFAM" id="SSF52058">
    <property type="entry name" value="L domain-like"/>
    <property type="match status" value="1"/>
</dbReference>
<dbReference type="EMBL" id="VSSQ01083866">
    <property type="protein sequence ID" value="MPN32064.1"/>
    <property type="molecule type" value="Genomic_DNA"/>
</dbReference>